<dbReference type="Proteomes" id="UP000789831">
    <property type="component" value="Unassembled WGS sequence"/>
</dbReference>
<feature type="signal peptide" evidence="1">
    <location>
        <begin position="1"/>
        <end position="20"/>
    </location>
</feature>
<evidence type="ECO:0000313" key="3">
    <source>
        <dbReference type="Proteomes" id="UP000789831"/>
    </source>
</evidence>
<gene>
    <name evidence="2" type="ORF">AGERDE_LOCUS6477</name>
</gene>
<protein>
    <submittedName>
        <fullName evidence="2">250_t:CDS:1</fullName>
    </submittedName>
</protein>
<accession>A0A9N9FMQ6</accession>
<keyword evidence="3" id="KW-1185">Reference proteome</keyword>
<keyword evidence="1" id="KW-0732">Signal</keyword>
<organism evidence="2 3">
    <name type="scientific">Ambispora gerdemannii</name>
    <dbReference type="NCBI Taxonomy" id="144530"/>
    <lineage>
        <taxon>Eukaryota</taxon>
        <taxon>Fungi</taxon>
        <taxon>Fungi incertae sedis</taxon>
        <taxon>Mucoromycota</taxon>
        <taxon>Glomeromycotina</taxon>
        <taxon>Glomeromycetes</taxon>
        <taxon>Archaeosporales</taxon>
        <taxon>Ambisporaceae</taxon>
        <taxon>Ambispora</taxon>
    </lineage>
</organism>
<feature type="chain" id="PRO_5040212272" evidence="1">
    <location>
        <begin position="21"/>
        <end position="100"/>
    </location>
</feature>
<evidence type="ECO:0000313" key="2">
    <source>
        <dbReference type="EMBL" id="CAG8547162.1"/>
    </source>
</evidence>
<proteinExistence type="predicted"/>
<dbReference type="AlphaFoldDB" id="A0A9N9FMQ6"/>
<reference evidence="2" key="1">
    <citation type="submission" date="2021-06" db="EMBL/GenBank/DDBJ databases">
        <authorList>
            <person name="Kallberg Y."/>
            <person name="Tangrot J."/>
            <person name="Rosling A."/>
        </authorList>
    </citation>
    <scope>NUCLEOTIDE SEQUENCE</scope>
    <source>
        <strain evidence="2">MT106</strain>
    </source>
</reference>
<dbReference type="EMBL" id="CAJVPL010001018">
    <property type="protein sequence ID" value="CAG8547162.1"/>
    <property type="molecule type" value="Genomic_DNA"/>
</dbReference>
<sequence length="100" mass="10351">MKLQSIVLFLTASLSTAIYAQAVCTIFYKGLYRHQTGDTGGGCFGADPSDSITTVSTADPADACYTFYSGYGCTGSVVGSGCGSTTFPGIKFSSIKLLCK</sequence>
<evidence type="ECO:0000256" key="1">
    <source>
        <dbReference type="SAM" id="SignalP"/>
    </source>
</evidence>
<dbReference type="OrthoDB" id="2419552at2759"/>
<name>A0A9N9FMQ6_9GLOM</name>
<comment type="caution">
    <text evidence="2">The sequence shown here is derived from an EMBL/GenBank/DDBJ whole genome shotgun (WGS) entry which is preliminary data.</text>
</comment>